<evidence type="ECO:0000313" key="2">
    <source>
        <dbReference type="Proteomes" id="UP001499895"/>
    </source>
</evidence>
<accession>A0ABP3JJB6</accession>
<evidence type="ECO:0000313" key="1">
    <source>
        <dbReference type="EMBL" id="GAA0455670.1"/>
    </source>
</evidence>
<keyword evidence="2" id="KW-1185">Reference proteome</keyword>
<name>A0ABP3JJB6_9ACTN</name>
<protein>
    <submittedName>
        <fullName evidence="1">Uncharacterized protein</fullName>
    </submittedName>
</protein>
<comment type="caution">
    <text evidence="1">The sequence shown here is derived from an EMBL/GenBank/DDBJ whole genome shotgun (WGS) entry which is preliminary data.</text>
</comment>
<dbReference type="EMBL" id="BAAAHB010000013">
    <property type="protein sequence ID" value="GAA0455670.1"/>
    <property type="molecule type" value="Genomic_DNA"/>
</dbReference>
<dbReference type="Proteomes" id="UP001499895">
    <property type="component" value="Unassembled WGS sequence"/>
</dbReference>
<dbReference type="RefSeq" id="WP_344088428.1">
    <property type="nucleotide sequence ID" value="NZ_BAAAHB010000013.1"/>
</dbReference>
<sequence length="115" mass="12895">MKTLARRTRRPKGYKLSLELAGDLADRFPELDVPELPEPVVLVVELGQARGLDIGQLLHDLHRPRQATAVIAHESRGGERVVRVLDLPVLRHSVAESAQAGRMYRLERAILHIGR</sequence>
<gene>
    <name evidence="1" type="ORF">GCM10009544_17990</name>
</gene>
<reference evidence="2" key="1">
    <citation type="journal article" date="2019" name="Int. J. Syst. Evol. Microbiol.">
        <title>The Global Catalogue of Microorganisms (GCM) 10K type strain sequencing project: providing services to taxonomists for standard genome sequencing and annotation.</title>
        <authorList>
            <consortium name="The Broad Institute Genomics Platform"/>
            <consortium name="The Broad Institute Genome Sequencing Center for Infectious Disease"/>
            <person name="Wu L."/>
            <person name="Ma J."/>
        </authorList>
    </citation>
    <scope>NUCLEOTIDE SEQUENCE [LARGE SCALE GENOMIC DNA]</scope>
    <source>
        <strain evidence="2">JCM 10649</strain>
    </source>
</reference>
<proteinExistence type="predicted"/>
<organism evidence="1 2">
    <name type="scientific">Streptomyces stramineus</name>
    <dbReference type="NCBI Taxonomy" id="173861"/>
    <lineage>
        <taxon>Bacteria</taxon>
        <taxon>Bacillati</taxon>
        <taxon>Actinomycetota</taxon>
        <taxon>Actinomycetes</taxon>
        <taxon>Kitasatosporales</taxon>
        <taxon>Streptomycetaceae</taxon>
        <taxon>Streptomyces</taxon>
    </lineage>
</organism>